<gene>
    <name evidence="4" type="ORF">A2G96_17845</name>
</gene>
<organism evidence="4 5">
    <name type="scientific">Cupriavidus nantongensis</name>
    <dbReference type="NCBI Taxonomy" id="1796606"/>
    <lineage>
        <taxon>Bacteria</taxon>
        <taxon>Pseudomonadati</taxon>
        <taxon>Pseudomonadota</taxon>
        <taxon>Betaproteobacteria</taxon>
        <taxon>Burkholderiales</taxon>
        <taxon>Burkholderiaceae</taxon>
        <taxon>Cupriavidus</taxon>
    </lineage>
</organism>
<dbReference type="GO" id="GO:0016998">
    <property type="term" value="P:cell wall macromolecule catabolic process"/>
    <property type="evidence" value="ECO:0007669"/>
    <property type="project" value="InterPro"/>
</dbReference>
<evidence type="ECO:0000313" key="5">
    <source>
        <dbReference type="Proteomes" id="UP000075238"/>
    </source>
</evidence>
<dbReference type="EC" id="3.2.1.17" evidence="3"/>
<dbReference type="GO" id="GO:0031640">
    <property type="term" value="P:killing of cells of another organism"/>
    <property type="evidence" value="ECO:0007669"/>
    <property type="project" value="UniProtKB-KW"/>
</dbReference>
<comment type="similarity">
    <text evidence="3">Belongs to the glycosyl hydrolase 24 family.</text>
</comment>
<sequence length="264" mass="28611">MLPADVLPENVMSNAMQQVAQERFQSGELRTPPPPKTLWDPQKFFDYLGGAKAITQPFRGAKAPQGGWLDMVKQGVAGSEGFESRAYHGVFSPKRRPGDIYVRPGDYVDGQKDEVSIGYGWNIPGNPDSEKVFKEVLGIDADGFKAIKNGTGTITQGQADKLLEYGIYRANGYVDHMVKRDLKDHERAALVSLMYNLGPGGFKARGIAEAINSGASPEKVGEMIRNSSPSAKKLQPRRAAEANLWLGVAGATKSLASTESNGLR</sequence>
<keyword evidence="3" id="KW-0378">Hydrolase</keyword>
<keyword evidence="1 3" id="KW-0929">Antimicrobial</keyword>
<dbReference type="SUPFAM" id="SSF53955">
    <property type="entry name" value="Lysozyme-like"/>
    <property type="match status" value="1"/>
</dbReference>
<comment type="catalytic activity">
    <reaction evidence="3">
        <text>Hydrolysis of (1-&gt;4)-beta-linkages between N-acetylmuramic acid and N-acetyl-D-glucosamine residues in a peptidoglycan and between N-acetyl-D-glucosamine residues in chitodextrins.</text>
        <dbReference type="EC" id="3.2.1.17"/>
    </reaction>
</comment>
<dbReference type="STRING" id="1796606.A2G96_17845"/>
<dbReference type="RefSeq" id="WP_062801418.1">
    <property type="nucleotide sequence ID" value="NZ_CP014844.1"/>
</dbReference>
<dbReference type="GO" id="GO:0042742">
    <property type="term" value="P:defense response to bacterium"/>
    <property type="evidence" value="ECO:0007669"/>
    <property type="project" value="UniProtKB-KW"/>
</dbReference>
<dbReference type="GO" id="GO:0003796">
    <property type="term" value="F:lysozyme activity"/>
    <property type="evidence" value="ECO:0007669"/>
    <property type="project" value="UniProtKB-EC"/>
</dbReference>
<dbReference type="InterPro" id="IPR002196">
    <property type="entry name" value="Glyco_hydro_24"/>
</dbReference>
<keyword evidence="3" id="KW-0326">Glycosidase</keyword>
<dbReference type="Gene3D" id="1.10.530.40">
    <property type="match status" value="1"/>
</dbReference>
<name>A0A142JMZ1_9BURK</name>
<reference evidence="4 5" key="1">
    <citation type="submission" date="2016-03" db="EMBL/GenBank/DDBJ databases">
        <title>Complete genome sequence of a novel chlorpyrifos degrading bacterium, Cupriavidus nantongensis sp. X1.</title>
        <authorList>
            <person name="Fang L."/>
        </authorList>
    </citation>
    <scope>NUCLEOTIDE SEQUENCE [LARGE SCALE GENOMIC DNA]</scope>
    <source>
        <strain evidence="4 5">X1</strain>
    </source>
</reference>
<evidence type="ECO:0000256" key="1">
    <source>
        <dbReference type="ARBA" id="ARBA00022529"/>
    </source>
</evidence>
<dbReference type="GO" id="GO:0009253">
    <property type="term" value="P:peptidoglycan catabolic process"/>
    <property type="evidence" value="ECO:0007669"/>
    <property type="project" value="InterPro"/>
</dbReference>
<keyword evidence="2 3" id="KW-0081">Bacteriolytic enzyme</keyword>
<protein>
    <recommendedName>
        <fullName evidence="3">Lysozyme</fullName>
        <ecNumber evidence="3">3.2.1.17</ecNumber>
    </recommendedName>
</protein>
<keyword evidence="5" id="KW-1185">Reference proteome</keyword>
<evidence type="ECO:0000256" key="2">
    <source>
        <dbReference type="ARBA" id="ARBA00022638"/>
    </source>
</evidence>
<dbReference type="InterPro" id="IPR023347">
    <property type="entry name" value="Lysozyme_dom_sf"/>
</dbReference>
<accession>A0A142JMZ1</accession>
<dbReference type="Pfam" id="PF00959">
    <property type="entry name" value="Phage_lysozyme"/>
    <property type="match status" value="1"/>
</dbReference>
<dbReference type="AlphaFoldDB" id="A0A142JMZ1"/>
<proteinExistence type="inferred from homology"/>
<dbReference type="OrthoDB" id="5327667at2"/>
<dbReference type="InterPro" id="IPR023346">
    <property type="entry name" value="Lysozyme-like_dom_sf"/>
</dbReference>
<dbReference type="EMBL" id="CP014844">
    <property type="protein sequence ID" value="AMR79453.1"/>
    <property type="molecule type" value="Genomic_DNA"/>
</dbReference>
<evidence type="ECO:0000313" key="4">
    <source>
        <dbReference type="EMBL" id="AMR79453.1"/>
    </source>
</evidence>
<dbReference type="Proteomes" id="UP000075238">
    <property type="component" value="Chromosome 1"/>
</dbReference>
<evidence type="ECO:0000256" key="3">
    <source>
        <dbReference type="RuleBase" id="RU003788"/>
    </source>
</evidence>
<dbReference type="KEGG" id="cnan:A2G96_17845"/>